<sequence>MGAGILGMTATLPSPGLVFPAQNLPPGSPQPHPLQPFWARVAVAAGPGPWPSADPCPAPGLLSHLTSLPRPRAQRRGLLCRAAPLVYYGLRRPLLVLREAPSLEWGLVPTLLSLSGIRIQPFWGLENVQTPFLLGLCCPEYQAGPFQWAELCQPCTESSAVGWLDSFPACAGLLPGQNRSGSSRGEAARSSVSLPQRRQKSPGPQHPGRDAAGVLWS</sequence>
<evidence type="ECO:0000313" key="2">
    <source>
        <dbReference type="EMBL" id="CAI9162714.1"/>
    </source>
</evidence>
<accession>A0ABN8YML6</accession>
<protein>
    <submittedName>
        <fullName evidence="2">Uncharacterized protein</fullName>
    </submittedName>
</protein>
<proteinExistence type="predicted"/>
<dbReference type="Proteomes" id="UP001176941">
    <property type="component" value="Chromosome 21"/>
</dbReference>
<dbReference type="EMBL" id="OX459957">
    <property type="protein sequence ID" value="CAI9162714.1"/>
    <property type="molecule type" value="Genomic_DNA"/>
</dbReference>
<gene>
    <name evidence="2" type="ORF">MRATA1EN1_LOCUS11676</name>
</gene>
<name>A0ABN8YML6_RANTA</name>
<evidence type="ECO:0000313" key="3">
    <source>
        <dbReference type="Proteomes" id="UP001176941"/>
    </source>
</evidence>
<evidence type="ECO:0000256" key="1">
    <source>
        <dbReference type="SAM" id="MobiDB-lite"/>
    </source>
</evidence>
<reference evidence="2" key="1">
    <citation type="submission" date="2023-04" db="EMBL/GenBank/DDBJ databases">
        <authorList>
            <consortium name="ELIXIR-Norway"/>
        </authorList>
    </citation>
    <scope>NUCLEOTIDE SEQUENCE [LARGE SCALE GENOMIC DNA]</scope>
</reference>
<keyword evidence="3" id="KW-1185">Reference proteome</keyword>
<feature type="compositionally biased region" description="Low complexity" evidence="1">
    <location>
        <begin position="179"/>
        <end position="193"/>
    </location>
</feature>
<feature type="region of interest" description="Disordered" evidence="1">
    <location>
        <begin position="177"/>
        <end position="217"/>
    </location>
</feature>
<organism evidence="2 3">
    <name type="scientific">Rangifer tarandus platyrhynchus</name>
    <name type="common">Svalbard reindeer</name>
    <dbReference type="NCBI Taxonomy" id="3082113"/>
    <lineage>
        <taxon>Eukaryota</taxon>
        <taxon>Metazoa</taxon>
        <taxon>Chordata</taxon>
        <taxon>Craniata</taxon>
        <taxon>Vertebrata</taxon>
        <taxon>Euteleostomi</taxon>
        <taxon>Mammalia</taxon>
        <taxon>Eutheria</taxon>
        <taxon>Laurasiatheria</taxon>
        <taxon>Artiodactyla</taxon>
        <taxon>Ruminantia</taxon>
        <taxon>Pecora</taxon>
        <taxon>Cervidae</taxon>
        <taxon>Odocoileinae</taxon>
        <taxon>Rangifer</taxon>
    </lineage>
</organism>